<evidence type="ECO:0000256" key="5">
    <source>
        <dbReference type="ARBA" id="ARBA00023136"/>
    </source>
</evidence>
<reference evidence="8" key="1">
    <citation type="submission" date="2020-07" db="EMBL/GenBank/DDBJ databases">
        <title>Huge and variable diversity of episymbiotic CPR bacteria and DPANN archaea in groundwater ecosystems.</title>
        <authorList>
            <person name="He C.Y."/>
            <person name="Keren R."/>
            <person name="Whittaker M."/>
            <person name="Farag I.F."/>
            <person name="Doudna J."/>
            <person name="Cate J.H.D."/>
            <person name="Banfield J.F."/>
        </authorList>
    </citation>
    <scope>NUCLEOTIDE SEQUENCE</scope>
    <source>
        <strain evidence="8">NC_groundwater_1813_Pr3_B-0.1um_71_17</strain>
    </source>
</reference>
<keyword evidence="4 6" id="KW-1133">Transmembrane helix</keyword>
<keyword evidence="2" id="KW-1003">Cell membrane</keyword>
<dbReference type="Pfam" id="PF06271">
    <property type="entry name" value="RDD"/>
    <property type="match status" value="1"/>
</dbReference>
<name>A0A933SB20_UNCEI</name>
<evidence type="ECO:0000313" key="8">
    <source>
        <dbReference type="EMBL" id="MBI5168156.1"/>
    </source>
</evidence>
<feature type="transmembrane region" description="Helical" evidence="6">
    <location>
        <begin position="102"/>
        <end position="124"/>
    </location>
</feature>
<feature type="domain" description="RDD" evidence="7">
    <location>
        <begin position="7"/>
        <end position="142"/>
    </location>
</feature>
<dbReference type="PANTHER" id="PTHR36115">
    <property type="entry name" value="PROLINE-RICH ANTIGEN HOMOLOG-RELATED"/>
    <property type="match status" value="1"/>
</dbReference>
<evidence type="ECO:0000256" key="1">
    <source>
        <dbReference type="ARBA" id="ARBA00004651"/>
    </source>
</evidence>
<accession>A0A933SB20</accession>
<keyword evidence="5 6" id="KW-0472">Membrane</keyword>
<evidence type="ECO:0000256" key="4">
    <source>
        <dbReference type="ARBA" id="ARBA00022989"/>
    </source>
</evidence>
<evidence type="ECO:0000256" key="2">
    <source>
        <dbReference type="ARBA" id="ARBA00022475"/>
    </source>
</evidence>
<evidence type="ECO:0000256" key="6">
    <source>
        <dbReference type="SAM" id="Phobius"/>
    </source>
</evidence>
<dbReference type="GO" id="GO:0005886">
    <property type="term" value="C:plasma membrane"/>
    <property type="evidence" value="ECO:0007669"/>
    <property type="project" value="UniProtKB-SubCell"/>
</dbReference>
<organism evidence="8 9">
    <name type="scientific">Eiseniibacteriota bacterium</name>
    <dbReference type="NCBI Taxonomy" id="2212470"/>
    <lineage>
        <taxon>Bacteria</taxon>
        <taxon>Candidatus Eiseniibacteriota</taxon>
    </lineage>
</organism>
<evidence type="ECO:0000313" key="9">
    <source>
        <dbReference type="Proteomes" id="UP000696931"/>
    </source>
</evidence>
<feature type="transmembrane region" description="Helical" evidence="6">
    <location>
        <begin position="15"/>
        <end position="36"/>
    </location>
</feature>
<sequence length="149" mass="15696">MTTAEAAPIPARATAAFLDISLLALPALLGVSAGLARAWHWMPGNESVLFNGMIVGIVAYVLLAATQCALLAWTGQSYGKLAAQLHVVNASDGGKPSPMALILWRTIVPGIFWTLLPPVALIDIGVGLMRKDQRCVHDLMAGTRVVKVA</sequence>
<comment type="subcellular location">
    <subcellularLocation>
        <location evidence="1">Cell membrane</location>
        <topology evidence="1">Multi-pass membrane protein</topology>
    </subcellularLocation>
</comment>
<gene>
    <name evidence="8" type="ORF">HZA61_01575</name>
</gene>
<proteinExistence type="predicted"/>
<evidence type="ECO:0000259" key="7">
    <source>
        <dbReference type="Pfam" id="PF06271"/>
    </source>
</evidence>
<keyword evidence="3 6" id="KW-0812">Transmembrane</keyword>
<comment type="caution">
    <text evidence="8">The sequence shown here is derived from an EMBL/GenBank/DDBJ whole genome shotgun (WGS) entry which is preliminary data.</text>
</comment>
<dbReference type="InterPro" id="IPR010432">
    <property type="entry name" value="RDD"/>
</dbReference>
<dbReference type="AlphaFoldDB" id="A0A933SB20"/>
<dbReference type="EMBL" id="JACRIW010000014">
    <property type="protein sequence ID" value="MBI5168156.1"/>
    <property type="molecule type" value="Genomic_DNA"/>
</dbReference>
<dbReference type="Proteomes" id="UP000696931">
    <property type="component" value="Unassembled WGS sequence"/>
</dbReference>
<evidence type="ECO:0000256" key="3">
    <source>
        <dbReference type="ARBA" id="ARBA00022692"/>
    </source>
</evidence>
<feature type="transmembrane region" description="Helical" evidence="6">
    <location>
        <begin position="48"/>
        <end position="73"/>
    </location>
</feature>
<protein>
    <submittedName>
        <fullName evidence="8">RDD family protein</fullName>
    </submittedName>
</protein>
<dbReference type="InterPro" id="IPR051791">
    <property type="entry name" value="Pra-immunoreactive"/>
</dbReference>